<organism evidence="8">
    <name type="scientific">marine metagenome</name>
    <dbReference type="NCBI Taxonomy" id="408172"/>
    <lineage>
        <taxon>unclassified sequences</taxon>
        <taxon>metagenomes</taxon>
        <taxon>ecological metagenomes</taxon>
    </lineage>
</organism>
<gene>
    <name evidence="8" type="ORF">METZ01_LOCUS150048</name>
</gene>
<dbReference type="InterPro" id="IPR004960">
    <property type="entry name" value="LipA_acyltrans"/>
</dbReference>
<evidence type="ECO:0000256" key="4">
    <source>
        <dbReference type="ARBA" id="ARBA00022679"/>
    </source>
</evidence>
<keyword evidence="2" id="KW-1003">Cell membrane</keyword>
<sequence length="292" mass="34349">MNKFIKYFFRYPIEFILFIDFFILFKILPLNFSRIIGSLIATGIGPLLPVNNIAKKNLEVAFPQENKEWHNKVLKEIWHNFGCIIAEYAHLKEILDKRITVIDNNYSKDFFDNKTQNIIISAHSSNWEIPGMSCRIKSDKISAIVREPNNPLIRHFLISLRKKYSVNCFSKNMMGTKALIKNFQEGNSIALLADQQLSSGVNVKFFNQDMNISALPAQMALKSRCKIFLGWPVRKTNNDFEFEIHECIDSKNLENNEDNILMISSKISLFYEKMIKKYPDQYFWFHNRWKIR</sequence>
<dbReference type="GO" id="GO:0008610">
    <property type="term" value="P:lipid biosynthetic process"/>
    <property type="evidence" value="ECO:0007669"/>
    <property type="project" value="UniProtKB-ARBA"/>
</dbReference>
<dbReference type="AlphaFoldDB" id="A0A382A6Y3"/>
<reference evidence="8" key="1">
    <citation type="submission" date="2018-05" db="EMBL/GenBank/DDBJ databases">
        <authorList>
            <person name="Lanie J.A."/>
            <person name="Ng W.-L."/>
            <person name="Kazmierczak K.M."/>
            <person name="Andrzejewski T.M."/>
            <person name="Davidsen T.M."/>
            <person name="Wayne K.J."/>
            <person name="Tettelin H."/>
            <person name="Glass J.I."/>
            <person name="Rusch D."/>
            <person name="Podicherti R."/>
            <person name="Tsui H.-C.T."/>
            <person name="Winkler M.E."/>
        </authorList>
    </citation>
    <scope>NUCLEOTIDE SEQUENCE</scope>
</reference>
<dbReference type="GO" id="GO:0005886">
    <property type="term" value="C:plasma membrane"/>
    <property type="evidence" value="ECO:0007669"/>
    <property type="project" value="UniProtKB-SubCell"/>
</dbReference>
<evidence type="ECO:0000256" key="3">
    <source>
        <dbReference type="ARBA" id="ARBA00022519"/>
    </source>
</evidence>
<dbReference type="GO" id="GO:0016746">
    <property type="term" value="F:acyltransferase activity"/>
    <property type="evidence" value="ECO:0007669"/>
    <property type="project" value="UniProtKB-KW"/>
</dbReference>
<evidence type="ECO:0000256" key="1">
    <source>
        <dbReference type="ARBA" id="ARBA00004533"/>
    </source>
</evidence>
<keyword evidence="4" id="KW-0808">Transferase</keyword>
<name>A0A382A6Y3_9ZZZZ</name>
<dbReference type="CDD" id="cd07984">
    <property type="entry name" value="LPLAT_LABLAT-like"/>
    <property type="match status" value="1"/>
</dbReference>
<keyword evidence="7" id="KW-0812">Transmembrane</keyword>
<keyword evidence="3" id="KW-0997">Cell inner membrane</keyword>
<evidence type="ECO:0000313" key="8">
    <source>
        <dbReference type="EMBL" id="SVA97194.1"/>
    </source>
</evidence>
<dbReference type="EMBL" id="UINC01024135">
    <property type="protein sequence ID" value="SVA97194.1"/>
    <property type="molecule type" value="Genomic_DNA"/>
</dbReference>
<keyword evidence="6" id="KW-0012">Acyltransferase</keyword>
<evidence type="ECO:0000256" key="7">
    <source>
        <dbReference type="SAM" id="Phobius"/>
    </source>
</evidence>
<evidence type="ECO:0000256" key="6">
    <source>
        <dbReference type="ARBA" id="ARBA00023315"/>
    </source>
</evidence>
<evidence type="ECO:0000256" key="2">
    <source>
        <dbReference type="ARBA" id="ARBA00022475"/>
    </source>
</evidence>
<dbReference type="GO" id="GO:1901137">
    <property type="term" value="P:carbohydrate derivative biosynthetic process"/>
    <property type="evidence" value="ECO:0007669"/>
    <property type="project" value="UniProtKB-ARBA"/>
</dbReference>
<evidence type="ECO:0000256" key="5">
    <source>
        <dbReference type="ARBA" id="ARBA00023136"/>
    </source>
</evidence>
<dbReference type="PANTHER" id="PTHR30606:SF10">
    <property type="entry name" value="PHOSPHATIDYLINOSITOL MANNOSIDE ACYLTRANSFERASE"/>
    <property type="match status" value="1"/>
</dbReference>
<keyword evidence="7" id="KW-1133">Transmembrane helix</keyword>
<evidence type="ECO:0008006" key="9">
    <source>
        <dbReference type="Google" id="ProtNLM"/>
    </source>
</evidence>
<accession>A0A382A6Y3</accession>
<proteinExistence type="predicted"/>
<keyword evidence="5 7" id="KW-0472">Membrane</keyword>
<dbReference type="Pfam" id="PF03279">
    <property type="entry name" value="Lip_A_acyltrans"/>
    <property type="match status" value="1"/>
</dbReference>
<dbReference type="PANTHER" id="PTHR30606">
    <property type="entry name" value="LIPID A BIOSYNTHESIS LAUROYL ACYLTRANSFERASE"/>
    <property type="match status" value="1"/>
</dbReference>
<protein>
    <recommendedName>
        <fullName evidence="9">Lipid A biosynthesis acyltransferase</fullName>
    </recommendedName>
</protein>
<comment type="subcellular location">
    <subcellularLocation>
        <location evidence="1">Cell inner membrane</location>
    </subcellularLocation>
</comment>
<feature type="transmembrane region" description="Helical" evidence="7">
    <location>
        <begin position="7"/>
        <end position="28"/>
    </location>
</feature>